<name>A0A4V2RDA2_9BACI</name>
<organism evidence="1 2">
    <name type="scientific">Mesobacillus foraminis</name>
    <dbReference type="NCBI Taxonomy" id="279826"/>
    <lineage>
        <taxon>Bacteria</taxon>
        <taxon>Bacillati</taxon>
        <taxon>Bacillota</taxon>
        <taxon>Bacilli</taxon>
        <taxon>Bacillales</taxon>
        <taxon>Bacillaceae</taxon>
        <taxon>Mesobacillus</taxon>
    </lineage>
</organism>
<dbReference type="EMBL" id="SLVV01000008">
    <property type="protein sequence ID" value="TCN24080.1"/>
    <property type="molecule type" value="Genomic_DNA"/>
</dbReference>
<sequence>MKRISLMLSIFGIIGFIVLQAGNKTTVADARQDLQTLASRLQDEHILIKKWSLYSRETLESVKSGKDRENLVRELKGKFSGWSWTESKKENQHIVTATNVSSHMNETLKIISTVTNGQIHTYLLYEVKGGSWDKRSESFLDSNLPVRLADIFESSPETFSCIEGVISDKMDEALPNYMDGLLKAFDATEIEALEEDTFMSTSAYSPLFAGQLSKDHDMNLQLGLRKPDGMGGKTTIVVGTPIITIEY</sequence>
<evidence type="ECO:0000313" key="1">
    <source>
        <dbReference type="EMBL" id="TCN24080.1"/>
    </source>
</evidence>
<evidence type="ECO:0000313" key="2">
    <source>
        <dbReference type="Proteomes" id="UP000295689"/>
    </source>
</evidence>
<gene>
    <name evidence="1" type="ORF">EV146_108190</name>
</gene>
<accession>A0A4V2RDA2</accession>
<dbReference type="Proteomes" id="UP000295689">
    <property type="component" value="Unassembled WGS sequence"/>
</dbReference>
<protein>
    <submittedName>
        <fullName evidence="1">TATA-box binding protein</fullName>
    </submittedName>
</protein>
<proteinExistence type="predicted"/>
<keyword evidence="2" id="KW-1185">Reference proteome</keyword>
<dbReference type="SUPFAM" id="SSF143842">
    <property type="entry name" value="YwmB-like"/>
    <property type="match status" value="1"/>
</dbReference>
<dbReference type="Gene3D" id="3.30.2030.10">
    <property type="entry name" value="YwmB-like"/>
    <property type="match status" value="1"/>
</dbReference>
<reference evidence="1 2" key="1">
    <citation type="journal article" date="2015" name="Stand. Genomic Sci.">
        <title>Genomic Encyclopedia of Bacterial and Archaeal Type Strains, Phase III: the genomes of soil and plant-associated and newly described type strains.</title>
        <authorList>
            <person name="Whitman W.B."/>
            <person name="Woyke T."/>
            <person name="Klenk H.P."/>
            <person name="Zhou Y."/>
            <person name="Lilburn T.G."/>
            <person name="Beck B.J."/>
            <person name="De Vos P."/>
            <person name="Vandamme P."/>
            <person name="Eisen J.A."/>
            <person name="Garrity G."/>
            <person name="Hugenholtz P."/>
            <person name="Kyrpides N.C."/>
        </authorList>
    </citation>
    <scope>NUCLEOTIDE SEQUENCE [LARGE SCALE GENOMIC DNA]</scope>
    <source>
        <strain evidence="1 2">CV53</strain>
    </source>
</reference>
<dbReference type="RefSeq" id="WP_132008106.1">
    <property type="nucleotide sequence ID" value="NZ_JABUHM010000007.1"/>
</dbReference>
<dbReference type="InterPro" id="IPR036209">
    <property type="entry name" value="YwmB-like_sf"/>
</dbReference>
<dbReference type="Gene3D" id="3.30.360.40">
    <property type="entry name" value="YwmB-like"/>
    <property type="match status" value="1"/>
</dbReference>
<dbReference type="AlphaFoldDB" id="A0A4V2RDA2"/>
<dbReference type="InterPro" id="IPR014794">
    <property type="entry name" value="DUF1779"/>
</dbReference>
<comment type="caution">
    <text evidence="1">The sequence shown here is derived from an EMBL/GenBank/DDBJ whole genome shotgun (WGS) entry which is preliminary data.</text>
</comment>
<dbReference type="Pfam" id="PF08680">
    <property type="entry name" value="DUF1779"/>
    <property type="match status" value="1"/>
</dbReference>